<dbReference type="InterPro" id="IPR032098">
    <property type="entry name" value="Acyltransf_C"/>
</dbReference>
<dbReference type="STRING" id="58919.A0A316ZGZ4"/>
<dbReference type="OrthoDB" id="189226at2759"/>
<dbReference type="Proteomes" id="UP000245946">
    <property type="component" value="Unassembled WGS sequence"/>
</dbReference>
<dbReference type="Pfam" id="PF16076">
    <property type="entry name" value="Acyltransf_C"/>
    <property type="match status" value="1"/>
</dbReference>
<dbReference type="RefSeq" id="XP_025601028.1">
    <property type="nucleotide sequence ID" value="XM_025740049.1"/>
</dbReference>
<dbReference type="GO" id="GO:0036149">
    <property type="term" value="P:phosphatidylinositol acyl-chain remodeling"/>
    <property type="evidence" value="ECO:0007669"/>
    <property type="project" value="TreeGrafter"/>
</dbReference>
<comment type="similarity">
    <text evidence="1">Belongs to the 1-acyl-sn-glycerol-3-phosphate acyltransferase family.</text>
</comment>
<dbReference type="GeneID" id="37267595"/>
<accession>A0A316ZGZ4</accession>
<dbReference type="GO" id="GO:0005783">
    <property type="term" value="C:endoplasmic reticulum"/>
    <property type="evidence" value="ECO:0007669"/>
    <property type="project" value="TreeGrafter"/>
</dbReference>
<dbReference type="AlphaFoldDB" id="A0A316ZGZ4"/>
<gene>
    <name evidence="5" type="ORF">FA09DRAFT_293461</name>
</gene>
<keyword evidence="6" id="KW-1185">Reference proteome</keyword>
<dbReference type="CDD" id="cd07990">
    <property type="entry name" value="LPLAT_LCLAT1-like"/>
    <property type="match status" value="1"/>
</dbReference>
<protein>
    <submittedName>
        <fullName evidence="5">Acyltransferase-domain-containing protein</fullName>
    </submittedName>
</protein>
<evidence type="ECO:0000259" key="4">
    <source>
        <dbReference type="SMART" id="SM00563"/>
    </source>
</evidence>
<dbReference type="Pfam" id="PF01553">
    <property type="entry name" value="Acyltransferase"/>
    <property type="match status" value="1"/>
</dbReference>
<dbReference type="PANTHER" id="PTHR10983">
    <property type="entry name" value="1-ACYLGLYCEROL-3-PHOSPHATE ACYLTRANSFERASE-RELATED"/>
    <property type="match status" value="1"/>
</dbReference>
<dbReference type="GO" id="GO:0016746">
    <property type="term" value="F:acyltransferase activity"/>
    <property type="evidence" value="ECO:0007669"/>
    <property type="project" value="UniProtKB-KW"/>
</dbReference>
<dbReference type="SMART" id="SM00563">
    <property type="entry name" value="PlsC"/>
    <property type="match status" value="1"/>
</dbReference>
<proteinExistence type="inferred from homology"/>
<evidence type="ECO:0000313" key="5">
    <source>
        <dbReference type="EMBL" id="PWO00750.1"/>
    </source>
</evidence>
<evidence type="ECO:0000256" key="2">
    <source>
        <dbReference type="ARBA" id="ARBA00022679"/>
    </source>
</evidence>
<reference evidence="5 6" key="1">
    <citation type="journal article" date="2018" name="Mol. Biol. Evol.">
        <title>Broad Genomic Sampling Reveals a Smut Pathogenic Ancestry of the Fungal Clade Ustilaginomycotina.</title>
        <authorList>
            <person name="Kijpornyongpan T."/>
            <person name="Mondo S.J."/>
            <person name="Barry K."/>
            <person name="Sandor L."/>
            <person name="Lee J."/>
            <person name="Lipzen A."/>
            <person name="Pangilinan J."/>
            <person name="LaButti K."/>
            <person name="Hainaut M."/>
            <person name="Henrissat B."/>
            <person name="Grigoriev I.V."/>
            <person name="Spatafora J.W."/>
            <person name="Aime M.C."/>
        </authorList>
    </citation>
    <scope>NUCLEOTIDE SEQUENCE [LARGE SCALE GENOMIC DNA]</scope>
    <source>
        <strain evidence="5 6">MCA 4186</strain>
    </source>
</reference>
<organism evidence="5 6">
    <name type="scientific">Tilletiopsis washingtonensis</name>
    <dbReference type="NCBI Taxonomy" id="58919"/>
    <lineage>
        <taxon>Eukaryota</taxon>
        <taxon>Fungi</taxon>
        <taxon>Dikarya</taxon>
        <taxon>Basidiomycota</taxon>
        <taxon>Ustilaginomycotina</taxon>
        <taxon>Exobasidiomycetes</taxon>
        <taxon>Entylomatales</taxon>
        <taxon>Entylomatales incertae sedis</taxon>
        <taxon>Tilletiopsis</taxon>
    </lineage>
</organism>
<keyword evidence="2 5" id="KW-0808">Transferase</keyword>
<dbReference type="PANTHER" id="PTHR10983:SF16">
    <property type="entry name" value="LYSOCARDIOLIPIN ACYLTRANSFERASE 1"/>
    <property type="match status" value="1"/>
</dbReference>
<evidence type="ECO:0000256" key="3">
    <source>
        <dbReference type="ARBA" id="ARBA00023315"/>
    </source>
</evidence>
<keyword evidence="3 5" id="KW-0012">Acyltransferase</keyword>
<evidence type="ECO:0000256" key="1">
    <source>
        <dbReference type="ARBA" id="ARBA00008655"/>
    </source>
</evidence>
<dbReference type="InterPro" id="IPR002123">
    <property type="entry name" value="Plipid/glycerol_acylTrfase"/>
</dbReference>
<dbReference type="SUPFAM" id="SSF69593">
    <property type="entry name" value="Glycerol-3-phosphate (1)-acyltransferase"/>
    <property type="match status" value="1"/>
</dbReference>
<evidence type="ECO:0000313" key="6">
    <source>
        <dbReference type="Proteomes" id="UP000245946"/>
    </source>
</evidence>
<feature type="domain" description="Phospholipid/glycerol acyltransferase" evidence="4">
    <location>
        <begin position="122"/>
        <end position="266"/>
    </location>
</feature>
<dbReference type="EMBL" id="KZ819284">
    <property type="protein sequence ID" value="PWO00750.1"/>
    <property type="molecule type" value="Genomic_DNA"/>
</dbReference>
<name>A0A316ZGZ4_9BASI</name>
<sequence length="381" mass="42706">MSHASAVHAKPPGQWAVPIDARPPRSAALQTALFALYFNACILVTHATQYLFVPLAVLPATRPYFHAGIRYTKHAFGRLIVAITQFFAPTKLVLTCEGARAAAVVRTDKKGRFAGLDLPRRGVWMSNHQVYTDWLYLWNIAYFADLADSITIILKASLKWIPFIGWGMQFFGFYFIDRSNSDEASLGKFLRGLGRAQNGKLLLLIFPEGTLVSKLTRPKSAAFAEKEGIEDLKNLLLPRSTGLWTCLRGLRDVEDLELVDFTMGYPGIPPAGYGQSYYTLTSIFMQGVPPPAVHMHVRITPARELPLDDRAKFDAWVLQTWRDKDALLDGFYETGVFPVSEKGSVARAEVPIKLRGIRELGDICCWAAPIWLGWALYRLLR</sequence>